<proteinExistence type="predicted"/>
<sequence length="67" mass="7424">MISVSTHPFLITFLLPLVLPIVEAVETRDTTALLSGVVLSITGIYACLEGVYMHEEEMDRRDFKGPS</sequence>
<gene>
    <name evidence="3" type="ORF">FD755_013133</name>
</gene>
<dbReference type="PANTHER" id="PTHR36878">
    <property type="entry name" value="SMALL INTEGRAL MEMBRANE PROTEIN 30"/>
    <property type="match status" value="1"/>
</dbReference>
<dbReference type="AlphaFoldDB" id="A0A5N3XQ16"/>
<comment type="caution">
    <text evidence="3">The sequence shown here is derived from an EMBL/GenBank/DDBJ whole genome shotgun (WGS) entry which is preliminary data.</text>
</comment>
<evidence type="ECO:0000256" key="1">
    <source>
        <dbReference type="SAM" id="Phobius"/>
    </source>
</evidence>
<dbReference type="PANTHER" id="PTHR36878:SF1">
    <property type="entry name" value="SMALL INTEGRAL MEMBRANE PROTEIN 30"/>
    <property type="match status" value="1"/>
</dbReference>
<dbReference type="InterPro" id="IPR031742">
    <property type="entry name" value="DUF4730"/>
</dbReference>
<organism evidence="3 4">
    <name type="scientific">Muntiacus reevesi</name>
    <name type="common">Reeves' muntjac</name>
    <name type="synonym">Cervus reevesi</name>
    <dbReference type="NCBI Taxonomy" id="9886"/>
    <lineage>
        <taxon>Eukaryota</taxon>
        <taxon>Metazoa</taxon>
        <taxon>Chordata</taxon>
        <taxon>Craniata</taxon>
        <taxon>Vertebrata</taxon>
        <taxon>Euteleostomi</taxon>
        <taxon>Mammalia</taxon>
        <taxon>Eutheria</taxon>
        <taxon>Laurasiatheria</taxon>
        <taxon>Artiodactyla</taxon>
        <taxon>Ruminantia</taxon>
        <taxon>Pecora</taxon>
        <taxon>Cervidae</taxon>
        <taxon>Muntiacinae</taxon>
        <taxon>Muntiacus</taxon>
    </lineage>
</organism>
<dbReference type="Proteomes" id="UP000326062">
    <property type="component" value="Chromosome 8"/>
</dbReference>
<evidence type="ECO:0000313" key="4">
    <source>
        <dbReference type="Proteomes" id="UP000326062"/>
    </source>
</evidence>
<feature type="transmembrane region" description="Helical" evidence="1">
    <location>
        <begin position="34"/>
        <end position="52"/>
    </location>
</feature>
<reference evidence="3 4" key="1">
    <citation type="submission" date="2019-06" db="EMBL/GenBank/DDBJ databases">
        <title>Discovery of a novel chromosome fission-fusion reversal in muntjac.</title>
        <authorList>
            <person name="Mudd A.B."/>
            <person name="Bredeson J.V."/>
            <person name="Baum R."/>
            <person name="Hockemeyer D."/>
            <person name="Rokhsar D.S."/>
        </authorList>
    </citation>
    <scope>NUCLEOTIDE SEQUENCE [LARGE SCALE GENOMIC DNA]</scope>
    <source>
        <strain evidence="3">UCam_UCB_Mr</strain>
        <tissue evidence="3">Fibroblast cell line</tissue>
    </source>
</reference>
<keyword evidence="1" id="KW-0472">Membrane</keyword>
<dbReference type="EMBL" id="VCEB01000007">
    <property type="protein sequence ID" value="KAB0374641.1"/>
    <property type="molecule type" value="Genomic_DNA"/>
</dbReference>
<accession>A0A5N3XQ16</accession>
<evidence type="ECO:0000313" key="3">
    <source>
        <dbReference type="EMBL" id="KAB0374641.1"/>
    </source>
</evidence>
<evidence type="ECO:0000256" key="2">
    <source>
        <dbReference type="SAM" id="SignalP"/>
    </source>
</evidence>
<keyword evidence="1" id="KW-0812">Transmembrane</keyword>
<keyword evidence="2" id="KW-0732">Signal</keyword>
<protein>
    <submittedName>
        <fullName evidence="3">Uncharacterized protein</fullName>
    </submittedName>
</protein>
<name>A0A5N3XQ16_MUNRE</name>
<keyword evidence="1" id="KW-1133">Transmembrane helix</keyword>
<feature type="chain" id="PRO_5024346013" evidence="2">
    <location>
        <begin position="25"/>
        <end position="67"/>
    </location>
</feature>
<feature type="signal peptide" evidence="2">
    <location>
        <begin position="1"/>
        <end position="24"/>
    </location>
</feature>
<dbReference type="Pfam" id="PF15873">
    <property type="entry name" value="DUF4730"/>
    <property type="match status" value="1"/>
</dbReference>
<keyword evidence="4" id="KW-1185">Reference proteome</keyword>